<evidence type="ECO:0000256" key="7">
    <source>
        <dbReference type="ARBA" id="ARBA00023033"/>
    </source>
</evidence>
<reference evidence="13 14" key="1">
    <citation type="submission" date="2014-04" db="EMBL/GenBank/DDBJ databases">
        <authorList>
            <consortium name="DOE Joint Genome Institute"/>
            <person name="Kuo A."/>
            <person name="Gay G."/>
            <person name="Dore J."/>
            <person name="Kohler A."/>
            <person name="Nagy L.G."/>
            <person name="Floudas D."/>
            <person name="Copeland A."/>
            <person name="Barry K.W."/>
            <person name="Cichocki N."/>
            <person name="Veneault-Fourrey C."/>
            <person name="LaButti K."/>
            <person name="Lindquist E.A."/>
            <person name="Lipzen A."/>
            <person name="Lundell T."/>
            <person name="Morin E."/>
            <person name="Murat C."/>
            <person name="Sun H."/>
            <person name="Tunlid A."/>
            <person name="Henrissat B."/>
            <person name="Grigoriev I.V."/>
            <person name="Hibbett D.S."/>
            <person name="Martin F."/>
            <person name="Nordberg H.P."/>
            <person name="Cantor M.N."/>
            <person name="Hua S.X."/>
        </authorList>
    </citation>
    <scope>NUCLEOTIDE SEQUENCE [LARGE SCALE GENOMIC DNA]</scope>
    <source>
        <strain evidence="14">h7</strain>
    </source>
</reference>
<dbReference type="PANTHER" id="PTHR11474:SF76">
    <property type="entry name" value="SHKT DOMAIN-CONTAINING PROTEIN"/>
    <property type="match status" value="1"/>
</dbReference>
<comment type="similarity">
    <text evidence="2">Belongs to the tyrosinase family.</text>
</comment>
<dbReference type="EC" id="1.14.18.1" evidence="3"/>
<feature type="domain" description="Tyrosinase copper-binding" evidence="12">
    <location>
        <begin position="281"/>
        <end position="292"/>
    </location>
</feature>
<accession>A0A0C2YBV3</accession>
<dbReference type="GO" id="GO:0042438">
    <property type="term" value="P:melanin biosynthetic process"/>
    <property type="evidence" value="ECO:0007669"/>
    <property type="project" value="UniProtKB-KW"/>
</dbReference>
<protein>
    <recommendedName>
        <fullName evidence="3">tyrosinase</fullName>
        <ecNumber evidence="3">1.14.18.1</ecNumber>
    </recommendedName>
</protein>
<evidence type="ECO:0000256" key="10">
    <source>
        <dbReference type="ARBA" id="ARBA00048881"/>
    </source>
</evidence>
<evidence type="ECO:0000256" key="6">
    <source>
        <dbReference type="ARBA" id="ARBA00023008"/>
    </source>
</evidence>
<evidence type="ECO:0000313" key="13">
    <source>
        <dbReference type="EMBL" id="KIM38482.1"/>
    </source>
</evidence>
<evidence type="ECO:0000256" key="3">
    <source>
        <dbReference type="ARBA" id="ARBA00011906"/>
    </source>
</evidence>
<dbReference type="FunFam" id="1.10.1280.10:FF:000021">
    <property type="entry name" value="Tyrosinase"/>
    <property type="match status" value="1"/>
</dbReference>
<dbReference type="InterPro" id="IPR008922">
    <property type="entry name" value="Di-copper_centre_dom_sf"/>
</dbReference>
<dbReference type="PROSITE" id="PS00497">
    <property type="entry name" value="TYROSINASE_1"/>
    <property type="match status" value="1"/>
</dbReference>
<evidence type="ECO:0000313" key="14">
    <source>
        <dbReference type="Proteomes" id="UP000053424"/>
    </source>
</evidence>
<dbReference type="Gene3D" id="1.10.1280.10">
    <property type="entry name" value="Di-copper center containing domain from catechol oxidase"/>
    <property type="match status" value="1"/>
</dbReference>
<sequence length="613" mass="66999">MSSGGRVIITGARGGSPNRLEINNFIKNEKFFSLYIQALQLMYTSTTQDATKSFFSVAGIHGLPFVTWDGATSKPFDPDVQWGGYCTHGSVLFPTWHRPYVMLYEQILQQLAATVAAKYTVEQAAWKQAAVDLRQPYWDWAANAIPPEEVISLKQVTITGPSGQKVLVDNPLYHYRFHPIDPSFPQPYIGWQTTLRQPNSSGPNATDNVPRLTSILRSAQRNITSSTYAMLTRVHTWPAFSNHTVGDGGSTSNSLEAIHDGIHADVGGIGQMGDPAVAAFDPIFFLHHCNVDRMLSLWSALNPGVWVSKGDSEDGSFTLPPDAPVDANTALTPFWNTNTTFWASTATTDTTKLGYSYPEFNGLDMGNPEAVQVAIGNIVNRLYGFSIFGSSVPMSGPTTSFFASSAAAAEVPVETERAAPTQTAAASHAQSLLATNGHDRGSHPIVQTHHYVPPNHGLWDWTARIEFRKYELGVSFSVLLFLGEVPEDPEQWLVCSNFVGAHHAFVNTAAGQCANCRNQGTLVEEGFVHLNHAIAEHSGLGSLDPEVVEPYLTEQLQWRVQKVDGSVAELESLEVCVIGTPLTYPPGAQFPVPGERRWYNGITHDRRGGSRQA</sequence>
<dbReference type="Pfam" id="PF18132">
    <property type="entry name" value="Tyrosinase_C"/>
    <property type="match status" value="1"/>
</dbReference>
<dbReference type="InterPro" id="IPR002227">
    <property type="entry name" value="Tyrosinase_Cu-bd"/>
</dbReference>
<dbReference type="GO" id="GO:0046872">
    <property type="term" value="F:metal ion binding"/>
    <property type="evidence" value="ECO:0007669"/>
    <property type="project" value="UniProtKB-KW"/>
</dbReference>
<evidence type="ECO:0000259" key="11">
    <source>
        <dbReference type="PROSITE" id="PS00497"/>
    </source>
</evidence>
<dbReference type="SUPFAM" id="SSF48056">
    <property type="entry name" value="Di-copper centre-containing domain"/>
    <property type="match status" value="1"/>
</dbReference>
<gene>
    <name evidence="13" type="ORF">M413DRAFT_75996</name>
</gene>
<dbReference type="OrthoDB" id="6132182at2759"/>
<evidence type="ECO:0000256" key="2">
    <source>
        <dbReference type="ARBA" id="ARBA00009928"/>
    </source>
</evidence>
<dbReference type="GO" id="GO:0004503">
    <property type="term" value="F:tyrosinase activity"/>
    <property type="evidence" value="ECO:0007669"/>
    <property type="project" value="UniProtKB-EC"/>
</dbReference>
<dbReference type="EMBL" id="KN831790">
    <property type="protein sequence ID" value="KIM38482.1"/>
    <property type="molecule type" value="Genomic_DNA"/>
</dbReference>
<keyword evidence="4" id="KW-0479">Metal-binding</keyword>
<dbReference type="Proteomes" id="UP000053424">
    <property type="component" value="Unassembled WGS sequence"/>
</dbReference>
<dbReference type="PRINTS" id="PR00092">
    <property type="entry name" value="TYROSINASE"/>
</dbReference>
<dbReference type="InterPro" id="IPR016216">
    <property type="entry name" value="Monophenol_mOase_fun"/>
</dbReference>
<dbReference type="AlphaFoldDB" id="A0A0C2YBV3"/>
<evidence type="ECO:0000256" key="9">
    <source>
        <dbReference type="ARBA" id="ARBA00048233"/>
    </source>
</evidence>
<dbReference type="HOGENOM" id="CLU_013691_3_1_1"/>
<keyword evidence="7" id="KW-0503">Monooxygenase</keyword>
<comment type="catalytic activity">
    <reaction evidence="9">
        <text>2 L-dopa + O2 = 2 L-dopaquinone + 2 H2O</text>
        <dbReference type="Rhea" id="RHEA:34287"/>
        <dbReference type="ChEBI" id="CHEBI:15377"/>
        <dbReference type="ChEBI" id="CHEBI:15379"/>
        <dbReference type="ChEBI" id="CHEBI:57504"/>
        <dbReference type="ChEBI" id="CHEBI:57924"/>
        <dbReference type="EC" id="1.14.18.1"/>
    </reaction>
</comment>
<evidence type="ECO:0000259" key="12">
    <source>
        <dbReference type="PROSITE" id="PS00498"/>
    </source>
</evidence>
<evidence type="ECO:0000256" key="1">
    <source>
        <dbReference type="ARBA" id="ARBA00001973"/>
    </source>
</evidence>
<proteinExistence type="inferred from homology"/>
<reference evidence="14" key="2">
    <citation type="submission" date="2015-01" db="EMBL/GenBank/DDBJ databases">
        <title>Evolutionary Origins and Diversification of the Mycorrhizal Mutualists.</title>
        <authorList>
            <consortium name="DOE Joint Genome Institute"/>
            <consortium name="Mycorrhizal Genomics Consortium"/>
            <person name="Kohler A."/>
            <person name="Kuo A."/>
            <person name="Nagy L.G."/>
            <person name="Floudas D."/>
            <person name="Copeland A."/>
            <person name="Barry K.W."/>
            <person name="Cichocki N."/>
            <person name="Veneault-Fourrey C."/>
            <person name="LaButti K."/>
            <person name="Lindquist E.A."/>
            <person name="Lipzen A."/>
            <person name="Lundell T."/>
            <person name="Morin E."/>
            <person name="Murat C."/>
            <person name="Riley R."/>
            <person name="Ohm R."/>
            <person name="Sun H."/>
            <person name="Tunlid A."/>
            <person name="Henrissat B."/>
            <person name="Grigoriev I.V."/>
            <person name="Hibbett D.S."/>
            <person name="Martin F."/>
        </authorList>
    </citation>
    <scope>NUCLEOTIDE SEQUENCE [LARGE SCALE GENOMIC DNA]</scope>
    <source>
        <strain evidence="14">h7</strain>
    </source>
</reference>
<name>A0A0C2YBV3_HEBCY</name>
<dbReference type="Pfam" id="PF00264">
    <property type="entry name" value="Tyrosinase"/>
    <property type="match status" value="1"/>
</dbReference>
<evidence type="ECO:0000256" key="8">
    <source>
        <dbReference type="ARBA" id="ARBA00023101"/>
    </source>
</evidence>
<dbReference type="STRING" id="686832.A0A0C2YBV3"/>
<keyword evidence="8" id="KW-0470">Melanin biosynthesis</keyword>
<evidence type="ECO:0000256" key="5">
    <source>
        <dbReference type="ARBA" id="ARBA00023002"/>
    </source>
</evidence>
<evidence type="ECO:0000256" key="4">
    <source>
        <dbReference type="ARBA" id="ARBA00022723"/>
    </source>
</evidence>
<comment type="catalytic activity">
    <reaction evidence="10">
        <text>L-tyrosine + O2 = L-dopaquinone + H2O</text>
        <dbReference type="Rhea" id="RHEA:18117"/>
        <dbReference type="ChEBI" id="CHEBI:15377"/>
        <dbReference type="ChEBI" id="CHEBI:15379"/>
        <dbReference type="ChEBI" id="CHEBI:57924"/>
        <dbReference type="ChEBI" id="CHEBI:58315"/>
        <dbReference type="EC" id="1.14.18.1"/>
    </reaction>
</comment>
<organism evidence="13 14">
    <name type="scientific">Hebeloma cylindrosporum</name>
    <dbReference type="NCBI Taxonomy" id="76867"/>
    <lineage>
        <taxon>Eukaryota</taxon>
        <taxon>Fungi</taxon>
        <taxon>Dikarya</taxon>
        <taxon>Basidiomycota</taxon>
        <taxon>Agaricomycotina</taxon>
        <taxon>Agaricomycetes</taxon>
        <taxon>Agaricomycetidae</taxon>
        <taxon>Agaricales</taxon>
        <taxon>Agaricineae</taxon>
        <taxon>Hymenogastraceae</taxon>
        <taxon>Hebeloma</taxon>
    </lineage>
</organism>
<feature type="domain" description="Tyrosinase copper-binding" evidence="11">
    <location>
        <begin position="88"/>
        <end position="105"/>
    </location>
</feature>
<keyword evidence="6" id="KW-0186">Copper</keyword>
<comment type="cofactor">
    <cofactor evidence="1">
        <name>Cu(2+)</name>
        <dbReference type="ChEBI" id="CHEBI:29036"/>
    </cofactor>
</comment>
<keyword evidence="5" id="KW-0560">Oxidoreductase</keyword>
<keyword evidence="14" id="KW-1185">Reference proteome</keyword>
<dbReference type="PIRSF" id="PIRSF000340">
    <property type="entry name" value="MPO_fungal"/>
    <property type="match status" value="1"/>
</dbReference>
<dbReference type="InterPro" id="IPR041640">
    <property type="entry name" value="Tyrosinase_C"/>
</dbReference>
<dbReference type="PROSITE" id="PS00498">
    <property type="entry name" value="TYROSINASE_2"/>
    <property type="match status" value="1"/>
</dbReference>
<dbReference type="InterPro" id="IPR050316">
    <property type="entry name" value="Tyrosinase/Hemocyanin"/>
</dbReference>
<dbReference type="PANTHER" id="PTHR11474">
    <property type="entry name" value="TYROSINASE FAMILY MEMBER"/>
    <property type="match status" value="1"/>
</dbReference>
<dbReference type="Gene3D" id="2.60.310.20">
    <property type="match status" value="1"/>
</dbReference>